<evidence type="ECO:0000313" key="1">
    <source>
        <dbReference type="EMBL" id="CAH2221051.1"/>
    </source>
</evidence>
<comment type="caution">
    <text evidence="1">The sequence shown here is derived from an EMBL/GenBank/DDBJ whole genome shotgun (WGS) entry which is preliminary data.</text>
</comment>
<proteinExistence type="predicted"/>
<organism evidence="1 2">
    <name type="scientific">Pararge aegeria aegeria</name>
    <dbReference type="NCBI Taxonomy" id="348720"/>
    <lineage>
        <taxon>Eukaryota</taxon>
        <taxon>Metazoa</taxon>
        <taxon>Ecdysozoa</taxon>
        <taxon>Arthropoda</taxon>
        <taxon>Hexapoda</taxon>
        <taxon>Insecta</taxon>
        <taxon>Pterygota</taxon>
        <taxon>Neoptera</taxon>
        <taxon>Endopterygota</taxon>
        <taxon>Lepidoptera</taxon>
        <taxon>Glossata</taxon>
        <taxon>Ditrysia</taxon>
        <taxon>Papilionoidea</taxon>
        <taxon>Nymphalidae</taxon>
        <taxon>Satyrinae</taxon>
        <taxon>Satyrini</taxon>
        <taxon>Parargina</taxon>
        <taxon>Pararge</taxon>
    </lineage>
</organism>
<evidence type="ECO:0000313" key="2">
    <source>
        <dbReference type="Proteomes" id="UP000838756"/>
    </source>
</evidence>
<keyword evidence="2" id="KW-1185">Reference proteome</keyword>
<dbReference type="Proteomes" id="UP000838756">
    <property type="component" value="Unassembled WGS sequence"/>
</dbReference>
<dbReference type="EMBL" id="CAKXAJ010020290">
    <property type="protein sequence ID" value="CAH2221051.1"/>
    <property type="molecule type" value="Genomic_DNA"/>
</dbReference>
<name>A0A8S4QZY7_9NEOP</name>
<gene>
    <name evidence="1" type="primary">jg8057</name>
    <name evidence="1" type="ORF">PAEG_LOCUS6676</name>
</gene>
<sequence>MGVALCAAVGVSMTVGVAVGVALCATVGLSMTVGVAVGVAEGVAVAVGVANGKQESCLVTDITMEALPGASSVTNNSATTKMAKGSSCTRSR</sequence>
<reference evidence="1" key="1">
    <citation type="submission" date="2022-03" db="EMBL/GenBank/DDBJ databases">
        <authorList>
            <person name="Lindestad O."/>
        </authorList>
    </citation>
    <scope>NUCLEOTIDE SEQUENCE</scope>
</reference>
<dbReference type="AlphaFoldDB" id="A0A8S4QZY7"/>
<accession>A0A8S4QZY7</accession>
<protein>
    <submittedName>
        <fullName evidence="1">Jg8057 protein</fullName>
    </submittedName>
</protein>